<dbReference type="EMBL" id="QVFU01000017">
    <property type="protein sequence ID" value="RFS45353.1"/>
    <property type="molecule type" value="Genomic_DNA"/>
</dbReference>
<dbReference type="Proteomes" id="UP000262621">
    <property type="component" value="Unassembled WGS sequence"/>
</dbReference>
<protein>
    <submittedName>
        <fullName evidence="2">Flavoprotein</fullName>
    </submittedName>
</protein>
<dbReference type="InterPro" id="IPR003382">
    <property type="entry name" value="Flavoprotein"/>
</dbReference>
<reference evidence="2 3" key="1">
    <citation type="submission" date="2018-08" db="EMBL/GenBank/DDBJ databases">
        <title>Verrucosispora craniellae sp. nov., isolated from a marine sponge in the South China Sea.</title>
        <authorList>
            <person name="Li L."/>
            <person name="Lin H.W."/>
        </authorList>
    </citation>
    <scope>NUCLEOTIDE SEQUENCE [LARGE SCALE GENOMIC DNA]</scope>
    <source>
        <strain evidence="2 3">LHW63014</strain>
    </source>
</reference>
<evidence type="ECO:0000313" key="2">
    <source>
        <dbReference type="EMBL" id="RFS45353.1"/>
    </source>
</evidence>
<feature type="domain" description="Flavoprotein" evidence="1">
    <location>
        <begin position="8"/>
        <end position="148"/>
    </location>
</feature>
<dbReference type="Gene3D" id="3.40.50.1950">
    <property type="entry name" value="Flavin prenyltransferase-like"/>
    <property type="match status" value="1"/>
</dbReference>
<proteinExistence type="predicted"/>
<gene>
    <name evidence="2" type="ORF">D0Q02_16965</name>
</gene>
<dbReference type="Pfam" id="PF02441">
    <property type="entry name" value="Flavoprotein"/>
    <property type="match status" value="1"/>
</dbReference>
<sequence length="164" mass="17669">MNSQRVLALVVCAAPPVLRIGELIDLLQEDGWAVCLTATPTAATWIDREALAEQTGYPVRAEWRRPGEPEPHPPATAVAVAPATFNVINKWAQGVNDTLALGILNEALGASIPVHAFPNVKPQLAAHPSYNRHLQLLREAGVAVAPLNAESDWETVIRTLKVPL</sequence>
<comment type="caution">
    <text evidence="2">The sequence shown here is derived from an EMBL/GenBank/DDBJ whole genome shotgun (WGS) entry which is preliminary data.</text>
</comment>
<dbReference type="InterPro" id="IPR036551">
    <property type="entry name" value="Flavin_trans-like"/>
</dbReference>
<dbReference type="SUPFAM" id="SSF52507">
    <property type="entry name" value="Homo-oligomeric flavin-containing Cys decarboxylases, HFCD"/>
    <property type="match status" value="1"/>
</dbReference>
<name>A0A372FX84_9ACTN</name>
<dbReference type="AlphaFoldDB" id="A0A372FX84"/>
<dbReference type="OrthoDB" id="161343at2"/>
<accession>A0A372FX84</accession>
<organism evidence="2 3">
    <name type="scientific">Micromonospora craniellae</name>
    <dbReference type="NCBI Taxonomy" id="2294034"/>
    <lineage>
        <taxon>Bacteria</taxon>
        <taxon>Bacillati</taxon>
        <taxon>Actinomycetota</taxon>
        <taxon>Actinomycetes</taxon>
        <taxon>Micromonosporales</taxon>
        <taxon>Micromonosporaceae</taxon>
        <taxon>Micromonospora</taxon>
    </lineage>
</organism>
<evidence type="ECO:0000259" key="1">
    <source>
        <dbReference type="Pfam" id="PF02441"/>
    </source>
</evidence>
<evidence type="ECO:0000313" key="3">
    <source>
        <dbReference type="Proteomes" id="UP000262621"/>
    </source>
</evidence>
<keyword evidence="3" id="KW-1185">Reference proteome</keyword>
<dbReference type="GO" id="GO:0003824">
    <property type="term" value="F:catalytic activity"/>
    <property type="evidence" value="ECO:0007669"/>
    <property type="project" value="InterPro"/>
</dbReference>